<evidence type="ECO:0000313" key="1">
    <source>
        <dbReference type="EMBL" id="KAJ0203277.1"/>
    </source>
</evidence>
<accession>A0A9R1VEE8</accession>
<name>A0A9R1VEE8_LACSA</name>
<comment type="caution">
    <text evidence="1">The sequence shown here is derived from an EMBL/GenBank/DDBJ whole genome shotgun (WGS) entry which is preliminary data.</text>
</comment>
<evidence type="ECO:0000313" key="2">
    <source>
        <dbReference type="Proteomes" id="UP000235145"/>
    </source>
</evidence>
<sequence length="138" mass="16409">MQINGDMNNSKGTNANASEPNHLLHLILSRLPTTEEVICTNILLTRWRHLWTSVPFIDTYYSHGWKLKKNRSFEEFVSEVLVNKSIDLGSFRLHWMNYVTKYKLKAQTQEHNSFPTSTFHSLWNRWFSSYKYKHKTSL</sequence>
<dbReference type="PANTHER" id="PTHR34223">
    <property type="entry name" value="OS11G0201299 PROTEIN"/>
    <property type="match status" value="1"/>
</dbReference>
<dbReference type="Proteomes" id="UP000235145">
    <property type="component" value="Unassembled WGS sequence"/>
</dbReference>
<protein>
    <recommendedName>
        <fullName evidence="3">F-box domain-containing protein</fullName>
    </recommendedName>
</protein>
<dbReference type="EMBL" id="NBSK02000005">
    <property type="protein sequence ID" value="KAJ0203277.1"/>
    <property type="molecule type" value="Genomic_DNA"/>
</dbReference>
<gene>
    <name evidence="1" type="ORF">LSAT_V11C500290900</name>
</gene>
<dbReference type="InterPro" id="IPR053197">
    <property type="entry name" value="F-box_SCFL_complex_component"/>
</dbReference>
<organism evidence="1 2">
    <name type="scientific">Lactuca sativa</name>
    <name type="common">Garden lettuce</name>
    <dbReference type="NCBI Taxonomy" id="4236"/>
    <lineage>
        <taxon>Eukaryota</taxon>
        <taxon>Viridiplantae</taxon>
        <taxon>Streptophyta</taxon>
        <taxon>Embryophyta</taxon>
        <taxon>Tracheophyta</taxon>
        <taxon>Spermatophyta</taxon>
        <taxon>Magnoliopsida</taxon>
        <taxon>eudicotyledons</taxon>
        <taxon>Gunneridae</taxon>
        <taxon>Pentapetalae</taxon>
        <taxon>asterids</taxon>
        <taxon>campanulids</taxon>
        <taxon>Asterales</taxon>
        <taxon>Asteraceae</taxon>
        <taxon>Cichorioideae</taxon>
        <taxon>Cichorieae</taxon>
        <taxon>Lactucinae</taxon>
        <taxon>Lactuca</taxon>
    </lineage>
</organism>
<dbReference type="AlphaFoldDB" id="A0A9R1VEE8"/>
<dbReference type="PANTHER" id="PTHR34223:SF51">
    <property type="entry name" value="OS06G0556300 PROTEIN"/>
    <property type="match status" value="1"/>
</dbReference>
<reference evidence="1 2" key="1">
    <citation type="journal article" date="2017" name="Nat. Commun.">
        <title>Genome assembly with in vitro proximity ligation data and whole-genome triplication in lettuce.</title>
        <authorList>
            <person name="Reyes-Chin-Wo S."/>
            <person name="Wang Z."/>
            <person name="Yang X."/>
            <person name="Kozik A."/>
            <person name="Arikit S."/>
            <person name="Song C."/>
            <person name="Xia L."/>
            <person name="Froenicke L."/>
            <person name="Lavelle D.O."/>
            <person name="Truco M.J."/>
            <person name="Xia R."/>
            <person name="Zhu S."/>
            <person name="Xu C."/>
            <person name="Xu H."/>
            <person name="Xu X."/>
            <person name="Cox K."/>
            <person name="Korf I."/>
            <person name="Meyers B.C."/>
            <person name="Michelmore R.W."/>
        </authorList>
    </citation>
    <scope>NUCLEOTIDE SEQUENCE [LARGE SCALE GENOMIC DNA]</scope>
    <source>
        <strain evidence="2">cv. Salinas</strain>
        <tissue evidence="1">Seedlings</tissue>
    </source>
</reference>
<evidence type="ECO:0008006" key="3">
    <source>
        <dbReference type="Google" id="ProtNLM"/>
    </source>
</evidence>
<proteinExistence type="predicted"/>
<keyword evidence="2" id="KW-1185">Reference proteome</keyword>